<protein>
    <submittedName>
        <fullName evidence="1">Uncharacterized protein</fullName>
    </submittedName>
</protein>
<dbReference type="OrthoDB" id="337581at2759"/>
<dbReference type="InParanoid" id="A0A0G4FVQ2"/>
<accession>A0A0G4FVQ2</accession>
<evidence type="ECO:0000313" key="1">
    <source>
        <dbReference type="EMBL" id="CEM18651.1"/>
    </source>
</evidence>
<reference evidence="1 2" key="1">
    <citation type="submission" date="2014-11" db="EMBL/GenBank/DDBJ databases">
        <authorList>
            <person name="Zhu J."/>
            <person name="Qi W."/>
            <person name="Song R."/>
        </authorList>
    </citation>
    <scope>NUCLEOTIDE SEQUENCE [LARGE SCALE GENOMIC DNA]</scope>
</reference>
<dbReference type="VEuPathDB" id="CryptoDB:Vbra_21727"/>
<name>A0A0G4FVQ2_VITBC</name>
<dbReference type="EMBL" id="CDMY01000505">
    <property type="protein sequence ID" value="CEM18651.1"/>
    <property type="molecule type" value="Genomic_DNA"/>
</dbReference>
<sequence length="150" mass="16864">MQARHGFERLDASFDHILQHIRTKGQVSDAALAHLAAFDDTRVRKALAIIDRDKITLFRSASGRTFALVQGTEREDVVYLVMRHFCTCPDQGGPVHRHQEQLVCKHEIAYALSEACGRPAPRNLSDVAFSDLLLHHLLTEIAPKGRMPDE</sequence>
<dbReference type="GO" id="GO:0097196">
    <property type="term" value="C:Shu complex"/>
    <property type="evidence" value="ECO:0007669"/>
    <property type="project" value="TreeGrafter"/>
</dbReference>
<dbReference type="PANTHER" id="PTHR28498">
    <property type="entry name" value="ZINC FINGER SWIM DOMAIN-CONTAINING PROTEIN 7"/>
    <property type="match status" value="1"/>
</dbReference>
<gene>
    <name evidence="1" type="ORF">Vbra_21727</name>
</gene>
<dbReference type="AlphaFoldDB" id="A0A0G4FVQ2"/>
<dbReference type="Proteomes" id="UP000041254">
    <property type="component" value="Unassembled WGS sequence"/>
</dbReference>
<keyword evidence="2" id="KW-1185">Reference proteome</keyword>
<organism evidence="1 2">
    <name type="scientific">Vitrella brassicaformis (strain CCMP3155)</name>
    <dbReference type="NCBI Taxonomy" id="1169540"/>
    <lineage>
        <taxon>Eukaryota</taxon>
        <taxon>Sar</taxon>
        <taxon>Alveolata</taxon>
        <taxon>Colpodellida</taxon>
        <taxon>Vitrellaceae</taxon>
        <taxon>Vitrella</taxon>
    </lineage>
</organism>
<dbReference type="GO" id="GO:0000724">
    <property type="term" value="P:double-strand break repair via homologous recombination"/>
    <property type="evidence" value="ECO:0007669"/>
    <property type="project" value="TreeGrafter"/>
</dbReference>
<evidence type="ECO:0000313" key="2">
    <source>
        <dbReference type="Proteomes" id="UP000041254"/>
    </source>
</evidence>
<dbReference type="PANTHER" id="PTHR28498:SF1">
    <property type="entry name" value="ZINC FINGER SWIM DOMAIN-CONTAINING PROTEIN 7"/>
    <property type="match status" value="1"/>
</dbReference>
<proteinExistence type="predicted"/>